<keyword evidence="1" id="KW-0805">Transcription regulation</keyword>
<evidence type="ECO:0000256" key="1">
    <source>
        <dbReference type="ARBA" id="ARBA00023015"/>
    </source>
</evidence>
<dbReference type="PANTHER" id="PTHR44846:SF1">
    <property type="entry name" value="MANNOSYL-D-GLYCERATE TRANSPORT_METABOLISM SYSTEM REPRESSOR MNGR-RELATED"/>
    <property type="match status" value="1"/>
</dbReference>
<dbReference type="InterPro" id="IPR011663">
    <property type="entry name" value="UTRA"/>
</dbReference>
<dbReference type="InterPro" id="IPR028978">
    <property type="entry name" value="Chorismate_lyase_/UTRA_dom_sf"/>
</dbReference>
<dbReference type="PANTHER" id="PTHR44846">
    <property type="entry name" value="MANNOSYL-D-GLYCERATE TRANSPORT/METABOLISM SYSTEM REPRESSOR MNGR-RELATED"/>
    <property type="match status" value="1"/>
</dbReference>
<dbReference type="EMBL" id="NGJU01000009">
    <property type="protein sequence ID" value="RST95764.1"/>
    <property type="molecule type" value="Genomic_DNA"/>
</dbReference>
<dbReference type="Gene3D" id="3.40.1410.10">
    <property type="entry name" value="Chorismate lyase-like"/>
    <property type="match status" value="1"/>
</dbReference>
<dbReference type="SUPFAM" id="SSF64288">
    <property type="entry name" value="Chorismate lyase-like"/>
    <property type="match status" value="1"/>
</dbReference>
<organism evidence="5 6">
    <name type="scientific">Vagococcus salmoninarum</name>
    <dbReference type="NCBI Taxonomy" id="2739"/>
    <lineage>
        <taxon>Bacteria</taxon>
        <taxon>Bacillati</taxon>
        <taxon>Bacillota</taxon>
        <taxon>Bacilli</taxon>
        <taxon>Lactobacillales</taxon>
        <taxon>Enterococcaceae</taxon>
        <taxon>Vagococcus</taxon>
    </lineage>
</organism>
<dbReference type="InterPro" id="IPR050679">
    <property type="entry name" value="Bact_HTH_transcr_reg"/>
</dbReference>
<evidence type="ECO:0000313" key="5">
    <source>
        <dbReference type="EMBL" id="RST95764.1"/>
    </source>
</evidence>
<dbReference type="InterPro" id="IPR036390">
    <property type="entry name" value="WH_DNA-bd_sf"/>
</dbReference>
<dbReference type="RefSeq" id="WP_126779602.1">
    <property type="nucleotide sequence ID" value="NZ_NGJU01000009.1"/>
</dbReference>
<sequence length="241" mass="28039">MEKKLSVYEEVMLEIEKRIKEQVYTTSQRLPSEYELSDELAVSRLTVRKAINELVNQEVLFKQRGKGTYVMAKQNKVQSGRSGLQSFTEAAKAYGKKSMTKILKFEKLVNVPAGIREELELKETEGVYHIIRLRSFNEEPMTLEELYVNEDYLPKEMSQALLEEISLFDLIERKIAIAYSHQEVEAVQVTESLSQTLKIREGLPIMQVHSKTFSVNATPILYDISYYRADKYSFKQTLYRK</sequence>
<accession>A0A429ZPY5</accession>
<evidence type="ECO:0000259" key="4">
    <source>
        <dbReference type="PROSITE" id="PS50949"/>
    </source>
</evidence>
<dbReference type="Gene3D" id="1.10.10.10">
    <property type="entry name" value="Winged helix-like DNA-binding domain superfamily/Winged helix DNA-binding domain"/>
    <property type="match status" value="1"/>
</dbReference>
<keyword evidence="3" id="KW-0804">Transcription</keyword>
<dbReference type="SUPFAM" id="SSF46785">
    <property type="entry name" value="Winged helix' DNA-binding domain"/>
    <property type="match status" value="1"/>
</dbReference>
<reference evidence="5 6" key="1">
    <citation type="submission" date="2017-05" db="EMBL/GenBank/DDBJ databases">
        <title>Vagococcus spp. assemblies.</title>
        <authorList>
            <person name="Gulvik C.A."/>
        </authorList>
    </citation>
    <scope>NUCLEOTIDE SEQUENCE [LARGE SCALE GENOMIC DNA]</scope>
    <source>
        <strain evidence="5 6">NCFB 2777</strain>
    </source>
</reference>
<gene>
    <name evidence="5" type="ORF">CBF35_07285</name>
</gene>
<keyword evidence="2" id="KW-0238">DNA-binding</keyword>
<dbReference type="SMART" id="SM00345">
    <property type="entry name" value="HTH_GNTR"/>
    <property type="match status" value="1"/>
</dbReference>
<dbReference type="CDD" id="cd07377">
    <property type="entry name" value="WHTH_GntR"/>
    <property type="match status" value="1"/>
</dbReference>
<name>A0A429ZPY5_9ENTE</name>
<evidence type="ECO:0000313" key="6">
    <source>
        <dbReference type="Proteomes" id="UP000287239"/>
    </source>
</evidence>
<comment type="caution">
    <text evidence="5">The sequence shown here is derived from an EMBL/GenBank/DDBJ whole genome shotgun (WGS) entry which is preliminary data.</text>
</comment>
<evidence type="ECO:0000256" key="2">
    <source>
        <dbReference type="ARBA" id="ARBA00023125"/>
    </source>
</evidence>
<dbReference type="GO" id="GO:0003700">
    <property type="term" value="F:DNA-binding transcription factor activity"/>
    <property type="evidence" value="ECO:0007669"/>
    <property type="project" value="InterPro"/>
</dbReference>
<dbReference type="PRINTS" id="PR00035">
    <property type="entry name" value="HTHGNTR"/>
</dbReference>
<feature type="domain" description="HTH gntR-type" evidence="4">
    <location>
        <begin position="5"/>
        <end position="73"/>
    </location>
</feature>
<protein>
    <submittedName>
        <fullName evidence="5">GntR family transcriptional regulator</fullName>
    </submittedName>
</protein>
<dbReference type="SMART" id="SM00866">
    <property type="entry name" value="UTRA"/>
    <property type="match status" value="1"/>
</dbReference>
<keyword evidence="6" id="KW-1185">Reference proteome</keyword>
<dbReference type="InterPro" id="IPR000524">
    <property type="entry name" value="Tscrpt_reg_HTH_GntR"/>
</dbReference>
<evidence type="ECO:0000256" key="3">
    <source>
        <dbReference type="ARBA" id="ARBA00023163"/>
    </source>
</evidence>
<dbReference type="NCBIfam" id="NF041547">
    <property type="entry name" value="GntR_LSA1692"/>
    <property type="match status" value="1"/>
</dbReference>
<dbReference type="GO" id="GO:0003677">
    <property type="term" value="F:DNA binding"/>
    <property type="evidence" value="ECO:0007669"/>
    <property type="project" value="UniProtKB-KW"/>
</dbReference>
<dbReference type="GO" id="GO:0045892">
    <property type="term" value="P:negative regulation of DNA-templated transcription"/>
    <property type="evidence" value="ECO:0007669"/>
    <property type="project" value="TreeGrafter"/>
</dbReference>
<dbReference type="Proteomes" id="UP000287239">
    <property type="component" value="Unassembled WGS sequence"/>
</dbReference>
<dbReference type="InterPro" id="IPR036388">
    <property type="entry name" value="WH-like_DNA-bd_sf"/>
</dbReference>
<dbReference type="Pfam" id="PF07702">
    <property type="entry name" value="UTRA"/>
    <property type="match status" value="1"/>
</dbReference>
<dbReference type="Pfam" id="PF00392">
    <property type="entry name" value="GntR"/>
    <property type="match status" value="1"/>
</dbReference>
<dbReference type="AlphaFoldDB" id="A0A429ZPY5"/>
<proteinExistence type="predicted"/>
<dbReference type="GeneID" id="98568168"/>
<dbReference type="PROSITE" id="PS50949">
    <property type="entry name" value="HTH_GNTR"/>
    <property type="match status" value="1"/>
</dbReference>
<dbReference type="OrthoDB" id="149756at2"/>